<evidence type="ECO:0000313" key="2">
    <source>
        <dbReference type="EMBL" id="WBW70793.1"/>
    </source>
</evidence>
<accession>A0AAE9WA44</accession>
<proteinExistence type="predicted"/>
<evidence type="ECO:0000313" key="3">
    <source>
        <dbReference type="Proteomes" id="UP001212411"/>
    </source>
</evidence>
<gene>
    <name evidence="2" type="primary">dni2</name>
    <name evidence="2" type="ORF">SOMG_01339</name>
</gene>
<feature type="transmembrane region" description="Helical" evidence="1">
    <location>
        <begin position="144"/>
        <end position="168"/>
    </location>
</feature>
<feature type="transmembrane region" description="Helical" evidence="1">
    <location>
        <begin position="188"/>
        <end position="213"/>
    </location>
</feature>
<dbReference type="KEGG" id="som:SOMG_01339"/>
<keyword evidence="3" id="KW-1185">Reference proteome</keyword>
<dbReference type="Proteomes" id="UP001212411">
    <property type="component" value="Chromosome 1"/>
</dbReference>
<protein>
    <submittedName>
        <fullName evidence="2">Meiotic tetraspan protein, claudin Dni2</fullName>
    </submittedName>
</protein>
<feature type="transmembrane region" description="Helical" evidence="1">
    <location>
        <begin position="115"/>
        <end position="137"/>
    </location>
</feature>
<dbReference type="RefSeq" id="XP_056035036.1">
    <property type="nucleotide sequence ID" value="XM_056180132.1"/>
</dbReference>
<dbReference type="EMBL" id="CP115611">
    <property type="protein sequence ID" value="WBW70793.1"/>
    <property type="molecule type" value="Genomic_DNA"/>
</dbReference>
<dbReference type="GeneID" id="80874821"/>
<feature type="transmembrane region" description="Helical" evidence="1">
    <location>
        <begin position="29"/>
        <end position="51"/>
    </location>
</feature>
<reference evidence="2 3" key="1">
    <citation type="journal article" date="2023" name="G3 (Bethesda)">
        <title>A high-quality reference genome for the fission yeast Schizosaccharomyces osmophilus.</title>
        <authorList>
            <person name="Jia G.S."/>
            <person name="Zhang W.C."/>
            <person name="Liang Y."/>
            <person name="Liu X.H."/>
            <person name="Rhind N."/>
            <person name="Pidoux A."/>
            <person name="Brysch-Herzberg M."/>
            <person name="Du L.L."/>
        </authorList>
    </citation>
    <scope>NUCLEOTIDE SEQUENCE [LARGE SCALE GENOMIC DNA]</scope>
    <source>
        <strain evidence="2 3">CBS 15793</strain>
    </source>
</reference>
<name>A0AAE9WA44_9SCHI</name>
<organism evidence="2 3">
    <name type="scientific">Schizosaccharomyces osmophilus</name>
    <dbReference type="NCBI Taxonomy" id="2545709"/>
    <lineage>
        <taxon>Eukaryota</taxon>
        <taxon>Fungi</taxon>
        <taxon>Dikarya</taxon>
        <taxon>Ascomycota</taxon>
        <taxon>Taphrinomycotina</taxon>
        <taxon>Schizosaccharomycetes</taxon>
        <taxon>Schizosaccharomycetales</taxon>
        <taxon>Schizosaccharomycetaceae</taxon>
        <taxon>Schizosaccharomyces</taxon>
    </lineage>
</organism>
<keyword evidence="1" id="KW-0472">Membrane</keyword>
<sequence length="232" mass="26005">MKQDQRIRPKFTWIGLVARVYNYIPSPNLISNIILGIAWLFLIFLCCGCLSKPATFSRILQIQSPKSTVDVGFFGVCNKSFNSTENVCHELRHWSPSNGMAYNAARFTWQQVHPVLLGMVVFVGTVSIVLTILKYVFPSNIRQWSICCLFTSASACLLLALQMGLANISVNSYSVGLNLTHQAVSKVGIPSVVFGWISSSFFFLFSVLHLGLWTIERNKLKLLEETAQTFNI</sequence>
<evidence type="ECO:0000256" key="1">
    <source>
        <dbReference type="SAM" id="Phobius"/>
    </source>
</evidence>
<dbReference type="AlphaFoldDB" id="A0AAE9WA44"/>
<keyword evidence="1" id="KW-0812">Transmembrane</keyword>
<keyword evidence="1" id="KW-1133">Transmembrane helix</keyword>